<dbReference type="InterPro" id="IPR039422">
    <property type="entry name" value="MarR/SlyA-like"/>
</dbReference>
<dbReference type="GO" id="GO:0006950">
    <property type="term" value="P:response to stress"/>
    <property type="evidence" value="ECO:0007669"/>
    <property type="project" value="TreeGrafter"/>
</dbReference>
<dbReference type="Pfam" id="PF22381">
    <property type="entry name" value="Staph_reg_Sar_Rot"/>
    <property type="match status" value="1"/>
</dbReference>
<dbReference type="PANTHER" id="PTHR33164">
    <property type="entry name" value="TRANSCRIPTIONAL REGULATOR, MARR FAMILY"/>
    <property type="match status" value="1"/>
</dbReference>
<dbReference type="SMART" id="SM00347">
    <property type="entry name" value="HTH_MARR"/>
    <property type="match status" value="1"/>
</dbReference>
<sequence>MKTLCKMKDIIKALATFEERFEKTHQISLNEALLLCVLHESEKEMTPTNLAKSTDLSTSHTSKVIRILEEKKLIQRKLGRVDRRLMYFHLTEQGDRVVAHLQIEETMIPELLSPLFK</sequence>
<dbReference type="AlphaFoldDB" id="A0A840D522"/>
<evidence type="ECO:0000259" key="4">
    <source>
        <dbReference type="PROSITE" id="PS50995"/>
    </source>
</evidence>
<evidence type="ECO:0000256" key="2">
    <source>
        <dbReference type="ARBA" id="ARBA00023125"/>
    </source>
</evidence>
<gene>
    <name evidence="5" type="ORF">GGR06_003897</name>
</gene>
<keyword evidence="1" id="KW-0805">Transcription regulation</keyword>
<dbReference type="InterPro" id="IPR036390">
    <property type="entry name" value="WH_DNA-bd_sf"/>
</dbReference>
<dbReference type="GO" id="GO:0003677">
    <property type="term" value="F:DNA binding"/>
    <property type="evidence" value="ECO:0007669"/>
    <property type="project" value="UniProtKB-KW"/>
</dbReference>
<dbReference type="SUPFAM" id="SSF46785">
    <property type="entry name" value="Winged helix' DNA-binding domain"/>
    <property type="match status" value="1"/>
</dbReference>
<evidence type="ECO:0000313" key="5">
    <source>
        <dbReference type="EMBL" id="MBB4046071.1"/>
    </source>
</evidence>
<dbReference type="InterPro" id="IPR000835">
    <property type="entry name" value="HTH_MarR-typ"/>
</dbReference>
<keyword evidence="2 5" id="KW-0238">DNA-binding</keyword>
<dbReference type="EMBL" id="JACIER010000021">
    <property type="protein sequence ID" value="MBB4046071.1"/>
    <property type="molecule type" value="Genomic_DNA"/>
</dbReference>
<feature type="domain" description="HTH marR-type" evidence="4">
    <location>
        <begin position="1"/>
        <end position="117"/>
    </location>
</feature>
<name>A0A840D522_9BACE</name>
<dbReference type="Gene3D" id="1.10.10.10">
    <property type="entry name" value="Winged helix-like DNA-binding domain superfamily/Winged helix DNA-binding domain"/>
    <property type="match status" value="1"/>
</dbReference>
<dbReference type="InterPro" id="IPR055166">
    <property type="entry name" value="Transc_reg_Sar_Rot_HTH"/>
</dbReference>
<dbReference type="RefSeq" id="WP_044164516.1">
    <property type="nucleotide sequence ID" value="NZ_JACIER010000021.1"/>
</dbReference>
<comment type="caution">
    <text evidence="5">The sequence shown here is derived from an EMBL/GenBank/DDBJ whole genome shotgun (WGS) entry which is preliminary data.</text>
</comment>
<proteinExistence type="predicted"/>
<dbReference type="PANTHER" id="PTHR33164:SF43">
    <property type="entry name" value="HTH-TYPE TRANSCRIPTIONAL REPRESSOR YETL"/>
    <property type="match status" value="1"/>
</dbReference>
<protein>
    <submittedName>
        <fullName evidence="5">DNA-binding MarR family transcriptional regulator</fullName>
    </submittedName>
</protein>
<reference evidence="5" key="1">
    <citation type="submission" date="2020-08" db="EMBL/GenBank/DDBJ databases">
        <title>Genomic Encyclopedia of Type Strains, Phase IV (KMG-IV): sequencing the most valuable type-strain genomes for metagenomic binning, comparative biology and taxonomic classification.</title>
        <authorList>
            <person name="Goeker M."/>
        </authorList>
    </citation>
    <scope>NUCLEOTIDE SEQUENCE [LARGE SCALE GENOMIC DNA]</scope>
    <source>
        <strain evidence="5">DSM 105720</strain>
    </source>
</reference>
<keyword evidence="3" id="KW-0804">Transcription</keyword>
<organism evidence="5 6">
    <name type="scientific">Bacteroides reticulotermitis</name>
    <dbReference type="NCBI Taxonomy" id="1133319"/>
    <lineage>
        <taxon>Bacteria</taxon>
        <taxon>Pseudomonadati</taxon>
        <taxon>Bacteroidota</taxon>
        <taxon>Bacteroidia</taxon>
        <taxon>Bacteroidales</taxon>
        <taxon>Bacteroidaceae</taxon>
        <taxon>Bacteroides</taxon>
    </lineage>
</organism>
<dbReference type="GO" id="GO:0003700">
    <property type="term" value="F:DNA-binding transcription factor activity"/>
    <property type="evidence" value="ECO:0007669"/>
    <property type="project" value="InterPro"/>
</dbReference>
<dbReference type="Proteomes" id="UP000560658">
    <property type="component" value="Unassembled WGS sequence"/>
</dbReference>
<evidence type="ECO:0000313" key="6">
    <source>
        <dbReference type="Proteomes" id="UP000560658"/>
    </source>
</evidence>
<evidence type="ECO:0000256" key="1">
    <source>
        <dbReference type="ARBA" id="ARBA00023015"/>
    </source>
</evidence>
<keyword evidence="6" id="KW-1185">Reference proteome</keyword>
<dbReference type="PROSITE" id="PS50995">
    <property type="entry name" value="HTH_MARR_2"/>
    <property type="match status" value="1"/>
</dbReference>
<dbReference type="InterPro" id="IPR036388">
    <property type="entry name" value="WH-like_DNA-bd_sf"/>
</dbReference>
<evidence type="ECO:0000256" key="3">
    <source>
        <dbReference type="ARBA" id="ARBA00023163"/>
    </source>
</evidence>
<accession>A0A840D522</accession>